<dbReference type="InterPro" id="IPR006089">
    <property type="entry name" value="Acyl-CoA_DH_CS"/>
</dbReference>
<dbReference type="PANTHER" id="PTHR42803:SF1">
    <property type="entry name" value="BROAD-SPECIFICITY LINEAR ACYL-COA DEHYDROGENASE FADE5"/>
    <property type="match status" value="1"/>
</dbReference>
<name>X1JFI9_9ZZZZ</name>
<evidence type="ECO:0000259" key="3">
    <source>
        <dbReference type="Pfam" id="PF12186"/>
    </source>
</evidence>
<feature type="domain" description="Acyl-CoA dehydrogenase C-terminal" evidence="3">
    <location>
        <begin position="78"/>
        <end position="154"/>
    </location>
</feature>
<feature type="domain" description="Acyl-CoA dehydrogenase/oxidase C-terminal" evidence="2">
    <location>
        <begin position="11"/>
        <end position="68"/>
    </location>
</feature>
<reference evidence="4" key="1">
    <citation type="journal article" date="2014" name="Front. Microbiol.">
        <title>High frequency of phylogenetically diverse reductive dehalogenase-homologous genes in deep subseafloor sedimentary metagenomes.</title>
        <authorList>
            <person name="Kawai M."/>
            <person name="Futagami T."/>
            <person name="Toyoda A."/>
            <person name="Takaki Y."/>
            <person name="Nishi S."/>
            <person name="Hori S."/>
            <person name="Arai W."/>
            <person name="Tsubouchi T."/>
            <person name="Morono Y."/>
            <person name="Uchiyama I."/>
            <person name="Ito T."/>
            <person name="Fujiyama A."/>
            <person name="Inagaki F."/>
            <person name="Takami H."/>
        </authorList>
    </citation>
    <scope>NUCLEOTIDE SEQUENCE</scope>
    <source>
        <strain evidence="4">Expedition CK06-06</strain>
    </source>
</reference>
<dbReference type="SUPFAM" id="SSF47203">
    <property type="entry name" value="Acyl-CoA dehydrogenase C-terminal domain-like"/>
    <property type="match status" value="1"/>
</dbReference>
<evidence type="ECO:0000259" key="2">
    <source>
        <dbReference type="Pfam" id="PF00441"/>
    </source>
</evidence>
<dbReference type="PANTHER" id="PTHR42803">
    <property type="entry name" value="ACYL-COA DEHYDROGENASE"/>
    <property type="match status" value="1"/>
</dbReference>
<dbReference type="InterPro" id="IPR036250">
    <property type="entry name" value="AcylCo_DH-like_C"/>
</dbReference>
<dbReference type="AlphaFoldDB" id="X1JFI9"/>
<dbReference type="SUPFAM" id="SSF158494">
    <property type="entry name" value="PG0775 C-terminal domain-like"/>
    <property type="match status" value="1"/>
</dbReference>
<dbReference type="Pfam" id="PF12186">
    <property type="entry name" value="AcylCoA_dehyd_C"/>
    <property type="match status" value="1"/>
</dbReference>
<dbReference type="InterPro" id="IPR036797">
    <property type="entry name" value="Acyl-CoA_dehydrogenase_C_sf"/>
</dbReference>
<keyword evidence="1" id="KW-0285">Flavoprotein</keyword>
<dbReference type="Gene3D" id="1.20.140.10">
    <property type="entry name" value="Butyryl-CoA Dehydrogenase, subunit A, domain 3"/>
    <property type="match status" value="1"/>
</dbReference>
<dbReference type="InterPro" id="IPR020964">
    <property type="entry name" value="Acyl-CoA_dehydrogenase_C"/>
</dbReference>
<dbReference type="Gene3D" id="1.20.120.470">
    <property type="entry name" value="Acyl-CoA dehydrogenase, C-terminal domain"/>
    <property type="match status" value="1"/>
</dbReference>
<evidence type="ECO:0000256" key="1">
    <source>
        <dbReference type="ARBA" id="ARBA00022630"/>
    </source>
</evidence>
<gene>
    <name evidence="4" type="ORF">S03H2_54666</name>
</gene>
<dbReference type="Pfam" id="PF00441">
    <property type="entry name" value="Acyl-CoA_dh_1"/>
    <property type="match status" value="1"/>
</dbReference>
<dbReference type="InterPro" id="IPR009075">
    <property type="entry name" value="AcylCo_DH/oxidase_C"/>
</dbReference>
<dbReference type="PROSITE" id="PS00073">
    <property type="entry name" value="ACYL_COA_DH_2"/>
    <property type="match status" value="1"/>
</dbReference>
<evidence type="ECO:0000313" key="4">
    <source>
        <dbReference type="EMBL" id="GAH68508.1"/>
    </source>
</evidence>
<dbReference type="InterPro" id="IPR052166">
    <property type="entry name" value="Diverse_Acyl-CoA_DH"/>
</dbReference>
<proteinExistence type="predicted"/>
<accession>X1JFI9</accession>
<protein>
    <recommendedName>
        <fullName evidence="5">Acyl-CoA dehydrogenase/oxidase C-terminal domain-containing protein</fullName>
    </recommendedName>
</protein>
<evidence type="ECO:0008006" key="5">
    <source>
        <dbReference type="Google" id="ProtNLM"/>
    </source>
</evidence>
<dbReference type="GO" id="GO:0003995">
    <property type="term" value="F:acyl-CoA dehydrogenase activity"/>
    <property type="evidence" value="ECO:0007669"/>
    <property type="project" value="InterPro"/>
</dbReference>
<feature type="non-terminal residue" evidence="4">
    <location>
        <position position="1"/>
    </location>
</feature>
<organism evidence="4">
    <name type="scientific">marine sediment metagenome</name>
    <dbReference type="NCBI Taxonomy" id="412755"/>
    <lineage>
        <taxon>unclassified sequences</taxon>
        <taxon>metagenomes</taxon>
        <taxon>ecological metagenomes</taxon>
    </lineage>
</organism>
<sequence>NDSRKYKRYAGMLTPMSKYYCSEMCNRVAYDSIQVLGGSGYMQDYACERHARDARITTIYEGTSQLQIVAAVRGVCSGTAKKFITELSGQQFEPELNDLLEKLVEGTQLLKSSVAFVKEKSSEYMDLYGRALVDMAIDLITGYLFCGQASTKVDMEVGTQTISMKERKEMTARRYITRNAPKIAALAELIRTGDKSTFTDYEALVGPVVSE</sequence>
<dbReference type="EMBL" id="BARU01034864">
    <property type="protein sequence ID" value="GAH68508.1"/>
    <property type="molecule type" value="Genomic_DNA"/>
</dbReference>
<comment type="caution">
    <text evidence="4">The sequence shown here is derived from an EMBL/GenBank/DDBJ whole genome shotgun (WGS) entry which is preliminary data.</text>
</comment>